<dbReference type="Proteomes" id="UP000188145">
    <property type="component" value="Chromosome"/>
</dbReference>
<keyword evidence="2" id="KW-1185">Reference proteome</keyword>
<sequence length="127" mass="13149">MVGSPALIWAFPPGGHPTLESQGYASGTCAVYAHWSATDAEIGPVLVRGAGPCAACVSGSAAARGRGGHPALRSWVAAWVALQCEALLRTGASELIGASWRWRLSRPGLDLVRWRALPGCGGKDCQP</sequence>
<reference evidence="2" key="1">
    <citation type="submission" date="2017-02" db="EMBL/GenBank/DDBJ databases">
        <title>Tessaracoccus aquaemaris sp. nov., isolated from the intestine of a Korean rockfish, Sebastes schlegelii, in a marine aquaculture pond.</title>
        <authorList>
            <person name="Tak E.J."/>
            <person name="Bae J.-W."/>
        </authorList>
    </citation>
    <scope>NUCLEOTIDE SEQUENCE [LARGE SCALE GENOMIC DNA]</scope>
    <source>
        <strain evidence="2">NSG39</strain>
    </source>
</reference>
<accession>A0A1Q2CMK7</accession>
<dbReference type="KEGG" id="tes:BW730_07060"/>
<proteinExistence type="predicted"/>
<dbReference type="RefSeq" id="WP_077685625.1">
    <property type="nucleotide sequence ID" value="NZ_CP019606.1"/>
</dbReference>
<protein>
    <submittedName>
        <fullName evidence="1">Uncharacterized protein</fullName>
    </submittedName>
</protein>
<gene>
    <name evidence="1" type="ORF">BW730_07060</name>
</gene>
<name>A0A1Q2CMK7_9ACTN</name>
<evidence type="ECO:0000313" key="1">
    <source>
        <dbReference type="EMBL" id="AQP47295.1"/>
    </source>
</evidence>
<dbReference type="OrthoDB" id="3731329at2"/>
<organism evidence="1 2">
    <name type="scientific">Tessaracoccus aquimaris</name>
    <dbReference type="NCBI Taxonomy" id="1332264"/>
    <lineage>
        <taxon>Bacteria</taxon>
        <taxon>Bacillati</taxon>
        <taxon>Actinomycetota</taxon>
        <taxon>Actinomycetes</taxon>
        <taxon>Propionibacteriales</taxon>
        <taxon>Propionibacteriaceae</taxon>
        <taxon>Tessaracoccus</taxon>
    </lineage>
</organism>
<dbReference type="EMBL" id="CP019606">
    <property type="protein sequence ID" value="AQP47295.1"/>
    <property type="molecule type" value="Genomic_DNA"/>
</dbReference>
<evidence type="ECO:0000313" key="2">
    <source>
        <dbReference type="Proteomes" id="UP000188145"/>
    </source>
</evidence>
<dbReference type="AlphaFoldDB" id="A0A1Q2CMK7"/>